<dbReference type="EMBL" id="CM037027">
    <property type="protein sequence ID" value="KAH7658852.1"/>
    <property type="molecule type" value="Genomic_DNA"/>
</dbReference>
<name>A0ACB7UF16_DIOAL</name>
<comment type="caution">
    <text evidence="1">The sequence shown here is derived from an EMBL/GenBank/DDBJ whole genome shotgun (WGS) entry which is preliminary data.</text>
</comment>
<evidence type="ECO:0000313" key="2">
    <source>
        <dbReference type="Proteomes" id="UP000827976"/>
    </source>
</evidence>
<protein>
    <submittedName>
        <fullName evidence="1">Uncharacterized protein</fullName>
    </submittedName>
</protein>
<reference evidence="2" key="1">
    <citation type="journal article" date="2022" name="Nat. Commun.">
        <title>Chromosome evolution and the genetic basis of agronomically important traits in greater yam.</title>
        <authorList>
            <person name="Bredeson J.V."/>
            <person name="Lyons J.B."/>
            <person name="Oniyinde I.O."/>
            <person name="Okereke N.R."/>
            <person name="Kolade O."/>
            <person name="Nnabue I."/>
            <person name="Nwadili C.O."/>
            <person name="Hribova E."/>
            <person name="Parker M."/>
            <person name="Nwogha J."/>
            <person name="Shu S."/>
            <person name="Carlson J."/>
            <person name="Kariba R."/>
            <person name="Muthemba S."/>
            <person name="Knop K."/>
            <person name="Barton G.J."/>
            <person name="Sherwood A.V."/>
            <person name="Lopez-Montes A."/>
            <person name="Asiedu R."/>
            <person name="Jamnadass R."/>
            <person name="Muchugi A."/>
            <person name="Goodstein D."/>
            <person name="Egesi C.N."/>
            <person name="Featherston J."/>
            <person name="Asfaw A."/>
            <person name="Simpson G.G."/>
            <person name="Dolezel J."/>
            <person name="Hendre P.S."/>
            <person name="Van Deynze A."/>
            <person name="Kumar P.L."/>
            <person name="Obidiegwu J.E."/>
            <person name="Bhattacharjee R."/>
            <person name="Rokhsar D.S."/>
        </authorList>
    </citation>
    <scope>NUCLEOTIDE SEQUENCE [LARGE SCALE GENOMIC DNA]</scope>
    <source>
        <strain evidence="2">cv. TDa95/00328</strain>
    </source>
</reference>
<gene>
    <name evidence="1" type="ORF">IHE45_17G117500</name>
</gene>
<sequence>MAGVSTALESPDDIACTQWEVEYSRFFHFPRQSISSSSPAPPEGLRPLPKGKIRSRGTWLTASSTAILLLRTDSIPVLSVILSPAILEEHFVSSLSFSWPQVSCDSDCPIRGSRIVFVSFRDCSNLIQKFAIRFLTSSASESFLNSVKECSRVQASHFICDSSSLSKSMASNGLHRSADEESSLEKSVATCEVEVPTLTCNALQHEHPCQSVIPTKTGSVSSGLPRSFSQLLTDCSIDSEKVRTSPTRPTLATNLNCQNGGDSLEPSLPGVEKSEEQSKVADLRSQLATCMSDASFVDMLSKIEMVINELGGDLSL</sequence>
<proteinExistence type="predicted"/>
<organism evidence="1 2">
    <name type="scientific">Dioscorea alata</name>
    <name type="common">Purple yam</name>
    <dbReference type="NCBI Taxonomy" id="55571"/>
    <lineage>
        <taxon>Eukaryota</taxon>
        <taxon>Viridiplantae</taxon>
        <taxon>Streptophyta</taxon>
        <taxon>Embryophyta</taxon>
        <taxon>Tracheophyta</taxon>
        <taxon>Spermatophyta</taxon>
        <taxon>Magnoliopsida</taxon>
        <taxon>Liliopsida</taxon>
        <taxon>Dioscoreales</taxon>
        <taxon>Dioscoreaceae</taxon>
        <taxon>Dioscorea</taxon>
    </lineage>
</organism>
<dbReference type="Proteomes" id="UP000827976">
    <property type="component" value="Chromosome 17"/>
</dbReference>
<keyword evidence="2" id="KW-1185">Reference proteome</keyword>
<accession>A0ACB7UF16</accession>
<evidence type="ECO:0000313" key="1">
    <source>
        <dbReference type="EMBL" id="KAH7658852.1"/>
    </source>
</evidence>